<accession>A0A8S5MA63</accession>
<name>A0A8S5MA63_9CAUD</name>
<organism evidence="1">
    <name type="scientific">Siphoviridae sp. ctv4j104</name>
    <dbReference type="NCBI Taxonomy" id="2826510"/>
    <lineage>
        <taxon>Viruses</taxon>
        <taxon>Duplodnaviria</taxon>
        <taxon>Heunggongvirae</taxon>
        <taxon>Uroviricota</taxon>
        <taxon>Caudoviricetes</taxon>
    </lineage>
</organism>
<sequence>MLTEIDATLQKELIDFIKKRESEKNQPFGKVLVVTFLRKLIDGDCMITGCAKNDKTGKLWVEYSFYGEEQEQ</sequence>
<evidence type="ECO:0000313" key="1">
    <source>
        <dbReference type="EMBL" id="DAD78975.1"/>
    </source>
</evidence>
<proteinExistence type="predicted"/>
<reference evidence="1" key="1">
    <citation type="journal article" date="2021" name="Proc. Natl. Acad. Sci. U.S.A.">
        <title>A Catalog of Tens of Thousands of Viruses from Human Metagenomes Reveals Hidden Associations with Chronic Diseases.</title>
        <authorList>
            <person name="Tisza M.J."/>
            <person name="Buck C.B."/>
        </authorList>
    </citation>
    <scope>NUCLEOTIDE SEQUENCE</scope>
    <source>
        <strain evidence="1">Ctv4j104</strain>
    </source>
</reference>
<dbReference type="EMBL" id="BK014855">
    <property type="protein sequence ID" value="DAD78975.1"/>
    <property type="molecule type" value="Genomic_DNA"/>
</dbReference>
<protein>
    <submittedName>
        <fullName evidence="1">Uncharacterized protein</fullName>
    </submittedName>
</protein>